<proteinExistence type="predicted"/>
<name>A0A1H7TM56_9LACT</name>
<accession>A0A1H7TM56</accession>
<gene>
    <name evidence="2" type="ORF">APU01nite_02510</name>
    <name evidence="3" type="ORF">SAMN04488100_11325</name>
</gene>
<sequence length="197" mass="23168">MDIEEKIDFFREMTLKTADEKVTDQLESFEDTLKEALEDHKAEQRNKAAIELDAEKDNLRKESNKHLAQLQLQQQRDLHKKQQQLKEEVFVLAEERVSEFMQTNDYIELLKKQLQEALNLAKGEDITLYIDPVDSDKKNMLEKHLDHDITLSERPFIGGSRGVIQSRKLLIDNSFLKRFEEEKANFSFDKAEEENAK</sequence>
<evidence type="ECO:0000313" key="4">
    <source>
        <dbReference type="Proteomes" id="UP000198548"/>
    </source>
</evidence>
<evidence type="ECO:0000256" key="1">
    <source>
        <dbReference type="SAM" id="Coils"/>
    </source>
</evidence>
<dbReference type="RefSeq" id="WP_091487996.1">
    <property type="nucleotide sequence ID" value="NZ_BJUX01000002.1"/>
</dbReference>
<reference evidence="3 4" key="1">
    <citation type="submission" date="2016-10" db="EMBL/GenBank/DDBJ databases">
        <authorList>
            <person name="de Groot N.N."/>
        </authorList>
    </citation>
    <scope>NUCLEOTIDE SEQUENCE [LARGE SCALE GENOMIC DNA]</scope>
    <source>
        <strain evidence="3 4">DSM 19182</strain>
    </source>
</reference>
<dbReference type="STRING" id="426703.SAMN04488100_11325"/>
<dbReference type="AlphaFoldDB" id="A0A1H7TM56"/>
<dbReference type="Proteomes" id="UP000198548">
    <property type="component" value="Unassembled WGS sequence"/>
</dbReference>
<dbReference type="Gene3D" id="3.30.2320.30">
    <property type="entry name" value="ATP synthase, E subunit, C-terminal"/>
    <property type="match status" value="1"/>
</dbReference>
<dbReference type="OrthoDB" id="1768593at2"/>
<keyword evidence="1" id="KW-0175">Coiled coil</keyword>
<dbReference type="EMBL" id="FOBL01000013">
    <property type="protein sequence ID" value="SEL85753.1"/>
    <property type="molecule type" value="Genomic_DNA"/>
</dbReference>
<evidence type="ECO:0000313" key="5">
    <source>
        <dbReference type="Proteomes" id="UP000321425"/>
    </source>
</evidence>
<dbReference type="Proteomes" id="UP000321425">
    <property type="component" value="Unassembled WGS sequence"/>
</dbReference>
<organism evidence="3 4">
    <name type="scientific">Alkalibacterium putridalgicola</name>
    <dbReference type="NCBI Taxonomy" id="426703"/>
    <lineage>
        <taxon>Bacteria</taxon>
        <taxon>Bacillati</taxon>
        <taxon>Bacillota</taxon>
        <taxon>Bacilli</taxon>
        <taxon>Lactobacillales</taxon>
        <taxon>Carnobacteriaceae</taxon>
        <taxon>Alkalibacterium</taxon>
    </lineage>
</organism>
<keyword evidence="5" id="KW-1185">Reference proteome</keyword>
<dbReference type="SUPFAM" id="SSF160527">
    <property type="entry name" value="V-type ATPase subunit E-like"/>
    <property type="match status" value="1"/>
</dbReference>
<protein>
    <submittedName>
        <fullName evidence="3">H+-ATPase subunit E/Vma4</fullName>
    </submittedName>
</protein>
<dbReference type="InterPro" id="IPR038495">
    <property type="entry name" value="ATPase_E_C"/>
</dbReference>
<dbReference type="EMBL" id="BJUX01000002">
    <property type="protein sequence ID" value="GEK88212.1"/>
    <property type="molecule type" value="Genomic_DNA"/>
</dbReference>
<evidence type="ECO:0000313" key="2">
    <source>
        <dbReference type="EMBL" id="GEK88212.1"/>
    </source>
</evidence>
<reference evidence="2 5" key="2">
    <citation type="submission" date="2019-07" db="EMBL/GenBank/DDBJ databases">
        <title>Whole genome shotgun sequence of Alkalibacterium putridalgicola NBRC 103243.</title>
        <authorList>
            <person name="Hosoyama A."/>
            <person name="Uohara A."/>
            <person name="Ohji S."/>
            <person name="Ichikawa N."/>
        </authorList>
    </citation>
    <scope>NUCLEOTIDE SEQUENCE [LARGE SCALE GENOMIC DNA]</scope>
    <source>
        <strain evidence="2 5">NBRC 103243</strain>
    </source>
</reference>
<evidence type="ECO:0000313" key="3">
    <source>
        <dbReference type="EMBL" id="SEL85753.1"/>
    </source>
</evidence>
<feature type="coiled-coil region" evidence="1">
    <location>
        <begin position="19"/>
        <end position="76"/>
    </location>
</feature>